<dbReference type="NCBIfam" id="TIGR03883">
    <property type="entry name" value="DUF2342_F420"/>
    <property type="match status" value="1"/>
</dbReference>
<dbReference type="InterPro" id="IPR042271">
    <property type="entry name" value="Zinicin_2_N"/>
</dbReference>
<reference evidence="1 2" key="1">
    <citation type="journal article" date="2019" name="Int. J. Syst. Evol. Microbiol.">
        <title>The Global Catalogue of Microorganisms (GCM) 10K type strain sequencing project: providing services to taxonomists for standard genome sequencing and annotation.</title>
        <authorList>
            <consortium name="The Broad Institute Genomics Platform"/>
            <consortium name="The Broad Institute Genome Sequencing Center for Infectious Disease"/>
            <person name="Wu L."/>
            <person name="Ma J."/>
        </authorList>
    </citation>
    <scope>NUCLEOTIDE SEQUENCE [LARGE SCALE GENOMIC DNA]</scope>
    <source>
        <strain evidence="1 2">DT55</strain>
    </source>
</reference>
<name>A0ABD5X2I3_9EURY</name>
<dbReference type="Pfam" id="PF10103">
    <property type="entry name" value="Zincin_2"/>
    <property type="match status" value="1"/>
</dbReference>
<gene>
    <name evidence="1" type="ORF">ACFQKD_15595</name>
</gene>
<comment type="caution">
    <text evidence="1">The sequence shown here is derived from an EMBL/GenBank/DDBJ whole genome shotgun (WGS) entry which is preliminary data.</text>
</comment>
<dbReference type="PANTHER" id="PTHR39420">
    <property type="match status" value="1"/>
</dbReference>
<dbReference type="NCBIfam" id="TIGR03624">
    <property type="entry name" value="putative hydrolase"/>
    <property type="match status" value="1"/>
</dbReference>
<dbReference type="AlphaFoldDB" id="A0ABD5X2I3"/>
<dbReference type="InterPro" id="IPR018766">
    <property type="entry name" value="Zinicin_2"/>
</dbReference>
<organism evidence="1 2">
    <name type="scientific">Halobaculum marinum</name>
    <dbReference type="NCBI Taxonomy" id="3031996"/>
    <lineage>
        <taxon>Archaea</taxon>
        <taxon>Methanobacteriati</taxon>
        <taxon>Methanobacteriota</taxon>
        <taxon>Stenosarchaea group</taxon>
        <taxon>Halobacteria</taxon>
        <taxon>Halobacteriales</taxon>
        <taxon>Haloferacaceae</taxon>
        <taxon>Halobaculum</taxon>
    </lineage>
</organism>
<evidence type="ECO:0000313" key="2">
    <source>
        <dbReference type="Proteomes" id="UP001596388"/>
    </source>
</evidence>
<keyword evidence="1" id="KW-0482">Metalloprotease</keyword>
<dbReference type="GeneID" id="79270336"/>
<evidence type="ECO:0000313" key="1">
    <source>
        <dbReference type="EMBL" id="MFC7098730.1"/>
    </source>
</evidence>
<sequence>MDLTRSIRAIADAADAPDGVIDWDAVAEAAKGGCEPGDLRMEPAEREAFADDVRAARDGLRAASGVAFDLPDSVEVQHRHHWIDANVATFQRVLAPLEDQAGGVFPGVARSINSGTMAVSLAFLARNVLGQYDPLLLAGADEGDHGLYFVRPNIQQAAVELGVGYPRFRRWIAFHEVAHAAEFGAAPWLPGYLEERVETGIASLSEGTSLFGAGAQSREALGELNVAMTAVEGYAELLMDRAFDDEYDDLRAKLDARRRGGDPITNLLKRLLGFGMKRRQYERGAEFFATVADETDLRTASLVWDRPEHLPTDAELDDPAAWIRRVA</sequence>
<protein>
    <submittedName>
        <fullName evidence="1">Zinc-dependent metalloprotease</fullName>
    </submittedName>
</protein>
<dbReference type="EMBL" id="JBHTAG010000003">
    <property type="protein sequence ID" value="MFC7098730.1"/>
    <property type="molecule type" value="Genomic_DNA"/>
</dbReference>
<accession>A0ABD5X2I3</accession>
<keyword evidence="2" id="KW-1185">Reference proteome</keyword>
<dbReference type="InterPro" id="IPR022454">
    <property type="entry name" value="CHP03883_F420-assoc"/>
</dbReference>
<dbReference type="Gene3D" id="1.20.150.30">
    <property type="entry name" value="Zincin-like metallopeptidase, N-terminal domain"/>
    <property type="match status" value="1"/>
</dbReference>
<dbReference type="RefSeq" id="WP_276236723.1">
    <property type="nucleotide sequence ID" value="NZ_CP119989.1"/>
</dbReference>
<dbReference type="PANTHER" id="PTHR39420:SF1">
    <property type="entry name" value="HYDROLASE"/>
    <property type="match status" value="1"/>
</dbReference>
<proteinExistence type="predicted"/>
<keyword evidence="1" id="KW-0645">Protease</keyword>
<dbReference type="SUPFAM" id="SSF55486">
    <property type="entry name" value="Metalloproteases ('zincins'), catalytic domain"/>
    <property type="match status" value="1"/>
</dbReference>
<dbReference type="GO" id="GO:0008237">
    <property type="term" value="F:metallopeptidase activity"/>
    <property type="evidence" value="ECO:0007669"/>
    <property type="project" value="UniProtKB-KW"/>
</dbReference>
<keyword evidence="1" id="KW-0378">Hydrolase</keyword>
<dbReference type="Proteomes" id="UP001596388">
    <property type="component" value="Unassembled WGS sequence"/>
</dbReference>